<dbReference type="InterPro" id="IPR003439">
    <property type="entry name" value="ABC_transporter-like_ATP-bd"/>
</dbReference>
<evidence type="ECO:0000256" key="15">
    <source>
        <dbReference type="ARBA" id="ARBA00039316"/>
    </source>
</evidence>
<evidence type="ECO:0000256" key="4">
    <source>
        <dbReference type="ARBA" id="ARBA00022737"/>
    </source>
</evidence>
<dbReference type="Gene3D" id="1.10.8.280">
    <property type="entry name" value="ABC transporter ATPase domain-like"/>
    <property type="match status" value="1"/>
</dbReference>
<evidence type="ECO:0000256" key="16">
    <source>
        <dbReference type="ARBA" id="ARBA00042156"/>
    </source>
</evidence>
<feature type="region of interest" description="Disordered" evidence="17">
    <location>
        <begin position="696"/>
        <end position="717"/>
    </location>
</feature>
<dbReference type="GO" id="GO:0004518">
    <property type="term" value="F:nuclease activity"/>
    <property type="evidence" value="ECO:0007669"/>
    <property type="project" value="UniProtKB-KW"/>
</dbReference>
<keyword evidence="5" id="KW-0547">Nucleotide-binding</keyword>
<dbReference type="InterPro" id="IPR027417">
    <property type="entry name" value="P-loop_NTPase"/>
</dbReference>
<dbReference type="Pfam" id="PF17755">
    <property type="entry name" value="UvrA_DNA-bind"/>
    <property type="match status" value="1"/>
</dbReference>
<keyword evidence="12" id="KW-0238">DNA-binding</keyword>
<accession>A0A9D2R2C8</accession>
<organism evidence="19 20">
    <name type="scientific">Candidatus Eisenbergiella stercorigallinarum</name>
    <dbReference type="NCBI Taxonomy" id="2838557"/>
    <lineage>
        <taxon>Bacteria</taxon>
        <taxon>Bacillati</taxon>
        <taxon>Bacillota</taxon>
        <taxon>Clostridia</taxon>
        <taxon>Lachnospirales</taxon>
        <taxon>Lachnospiraceae</taxon>
        <taxon>Eisenbergiella</taxon>
    </lineage>
</organism>
<keyword evidence="10" id="KW-0067">ATP-binding</keyword>
<feature type="domain" description="ABC transporter" evidence="18">
    <location>
        <begin position="249"/>
        <end position="485"/>
    </location>
</feature>
<dbReference type="GO" id="GO:0008270">
    <property type="term" value="F:zinc ion binding"/>
    <property type="evidence" value="ECO:0007669"/>
    <property type="project" value="UniProtKB-KW"/>
</dbReference>
<evidence type="ECO:0000256" key="7">
    <source>
        <dbReference type="ARBA" id="ARBA00022769"/>
    </source>
</evidence>
<keyword evidence="2" id="KW-0963">Cytoplasm</keyword>
<keyword evidence="7" id="KW-0228">DNA excision</keyword>
<dbReference type="AlphaFoldDB" id="A0A9D2R2C8"/>
<dbReference type="PANTHER" id="PTHR43152:SF3">
    <property type="entry name" value="UVRABC SYSTEM PROTEIN A"/>
    <property type="match status" value="1"/>
</dbReference>
<protein>
    <recommendedName>
        <fullName evidence="15">UvrABC system protein A</fullName>
    </recommendedName>
    <alternativeName>
        <fullName evidence="16">Excinuclease ABC subunit A</fullName>
    </alternativeName>
</protein>
<dbReference type="PANTHER" id="PTHR43152">
    <property type="entry name" value="UVRABC SYSTEM PROTEIN A"/>
    <property type="match status" value="1"/>
</dbReference>
<feature type="compositionally biased region" description="Polar residues" evidence="17">
    <location>
        <begin position="870"/>
        <end position="881"/>
    </location>
</feature>
<dbReference type="GO" id="GO:0003677">
    <property type="term" value="F:DNA binding"/>
    <property type="evidence" value="ECO:0007669"/>
    <property type="project" value="UniProtKB-KW"/>
</dbReference>
<dbReference type="PROSITE" id="PS50893">
    <property type="entry name" value="ABC_TRANSPORTER_2"/>
    <property type="match status" value="2"/>
</dbReference>
<evidence type="ECO:0000256" key="1">
    <source>
        <dbReference type="ARBA" id="ARBA00004496"/>
    </source>
</evidence>
<dbReference type="Gene3D" id="1.20.1580.10">
    <property type="entry name" value="ABC transporter ATPase like domain"/>
    <property type="match status" value="2"/>
</dbReference>
<proteinExistence type="inferred from homology"/>
<evidence type="ECO:0000256" key="2">
    <source>
        <dbReference type="ARBA" id="ARBA00022490"/>
    </source>
</evidence>
<evidence type="ECO:0000256" key="8">
    <source>
        <dbReference type="ARBA" id="ARBA00022771"/>
    </source>
</evidence>
<dbReference type="InterPro" id="IPR017871">
    <property type="entry name" value="ABC_transporter-like_CS"/>
</dbReference>
<keyword evidence="9" id="KW-0862">Zinc</keyword>
<feature type="region of interest" description="Disordered" evidence="17">
    <location>
        <begin position="866"/>
        <end position="910"/>
    </location>
</feature>
<keyword evidence="6" id="KW-0227">DNA damage</keyword>
<sequence length="910" mass="98622">MKPISILNASEKNLKSVSLDIPRNSLTVFTGLSGSGKSTLLIDVLYMECQRQYLEAISFQGIAKPAVEYVKNASPAVVITQTDQNRNPRSTVGTVTNLYTDLRTLWEKLGMRSCPHCGKKICAADCREEVRTASRPGQSGKEYLVYQYCSACGRKMKKLTAADFSFNTKEGACPVCEGMGEIRSLNRAAAVDESRSLEDGAVRFWEAKYGGYQTEAFYAACRHYGLSVPAGLPVIRFDPLQKALLYEGVESSEITRAFPEKKPPRTVSGGRFEGLLAVLLRRLNNRGEKRGELEAYFHPAPCPACGGERLKEESRQVTVNGVRLPQLAGFSLDALSGWVSDLDASLSDSRRSLVQDYLTDLSTKLSRIRRLGLGYLTCSRTVPTLSGGELQRLKLSAALASELTGLIYILDEPTAGLHPRDTEGLLSLLFRLRDLGNTVLVIEHDPDVMRAADHIVEIGPGSGRFGGKIVAAGTLNDLLSHPASVTGRYLRAVPPVRQSFRPGDGGQLQIRNACLYNLKHLDVDFPTGCLTAVTGPSGSGKSTLVFSLLAGGDRQTGEENIVRGCGQFSRIVSVEQLSARRMKRSNVATFTDLYTPIRKLFAEYGETGADEPSSCARRPDAAAFSFNRPGGRCEVCEGMGTVRNHLVFFADTEVTCPACRGRRFREEVLAVRFRGLSISDVLDLSVEEALSVFKAPAQPDAPGPQPSAASAQTALPGKRIPSRAAETALLRSILRVLRLLDEVGLDYLTLGQPLTTLSEGECQRLKLARELLKASSGRNLYLLDEPTRGLHPQDVEHFLLLLDRLVDAGNTVIVVEHNQQLIRAADHILDLGPGGGQQGGTVIFSGTPEEMLAHGTGATAECLRKEESSGCGSTDQTQSVRSGRITAGNDPDKGTKEATEAALIPPSRHI</sequence>
<evidence type="ECO:0000256" key="9">
    <source>
        <dbReference type="ARBA" id="ARBA00022833"/>
    </source>
</evidence>
<feature type="domain" description="ABC transporter" evidence="18">
    <location>
        <begin position="500"/>
        <end position="858"/>
    </location>
</feature>
<reference evidence="19" key="2">
    <citation type="submission" date="2021-04" db="EMBL/GenBank/DDBJ databases">
        <authorList>
            <person name="Gilroy R."/>
        </authorList>
    </citation>
    <scope>NUCLEOTIDE SEQUENCE</scope>
    <source>
        <strain evidence="19">ChiHjej8B7-25341</strain>
    </source>
</reference>
<dbReference type="GO" id="GO:0006281">
    <property type="term" value="P:DNA repair"/>
    <property type="evidence" value="ECO:0007669"/>
    <property type="project" value="UniProtKB-KW"/>
</dbReference>
<dbReference type="SUPFAM" id="SSF52540">
    <property type="entry name" value="P-loop containing nucleoside triphosphate hydrolases"/>
    <property type="match status" value="2"/>
</dbReference>
<dbReference type="Gene3D" id="3.40.50.300">
    <property type="entry name" value="P-loop containing nucleotide triphosphate hydrolases"/>
    <property type="match status" value="2"/>
</dbReference>
<keyword evidence="13" id="KW-0234">DNA repair</keyword>
<comment type="similarity">
    <text evidence="14">Belongs to the ABC transporter superfamily. UvrA family.</text>
</comment>
<dbReference type="InterPro" id="IPR041552">
    <property type="entry name" value="UvrA_DNA-bd"/>
</dbReference>
<dbReference type="EMBL" id="DWUW01000299">
    <property type="protein sequence ID" value="HJD32361.1"/>
    <property type="molecule type" value="Genomic_DNA"/>
</dbReference>
<dbReference type="GO" id="GO:0005737">
    <property type="term" value="C:cytoplasm"/>
    <property type="evidence" value="ECO:0007669"/>
    <property type="project" value="UniProtKB-SubCell"/>
</dbReference>
<evidence type="ECO:0000256" key="5">
    <source>
        <dbReference type="ARBA" id="ARBA00022741"/>
    </source>
</evidence>
<keyword evidence="11" id="KW-0267">Excision nuclease</keyword>
<evidence type="ECO:0000256" key="13">
    <source>
        <dbReference type="ARBA" id="ARBA00023204"/>
    </source>
</evidence>
<evidence type="ECO:0000256" key="3">
    <source>
        <dbReference type="ARBA" id="ARBA00022723"/>
    </source>
</evidence>
<dbReference type="GO" id="GO:0005524">
    <property type="term" value="F:ATP binding"/>
    <property type="evidence" value="ECO:0007669"/>
    <property type="project" value="UniProtKB-KW"/>
</dbReference>
<evidence type="ECO:0000259" key="18">
    <source>
        <dbReference type="PROSITE" id="PS50893"/>
    </source>
</evidence>
<dbReference type="GO" id="GO:0016887">
    <property type="term" value="F:ATP hydrolysis activity"/>
    <property type="evidence" value="ECO:0007669"/>
    <property type="project" value="InterPro"/>
</dbReference>
<evidence type="ECO:0000256" key="11">
    <source>
        <dbReference type="ARBA" id="ARBA00022881"/>
    </source>
</evidence>
<dbReference type="Proteomes" id="UP000823851">
    <property type="component" value="Unassembled WGS sequence"/>
</dbReference>
<evidence type="ECO:0000313" key="19">
    <source>
        <dbReference type="EMBL" id="HJD32361.1"/>
    </source>
</evidence>
<evidence type="ECO:0000256" key="10">
    <source>
        <dbReference type="ARBA" id="ARBA00022840"/>
    </source>
</evidence>
<evidence type="ECO:0000256" key="6">
    <source>
        <dbReference type="ARBA" id="ARBA00022763"/>
    </source>
</evidence>
<evidence type="ECO:0000313" key="20">
    <source>
        <dbReference type="Proteomes" id="UP000823851"/>
    </source>
</evidence>
<evidence type="ECO:0000256" key="14">
    <source>
        <dbReference type="ARBA" id="ARBA00038000"/>
    </source>
</evidence>
<feature type="compositionally biased region" description="Basic and acidic residues" evidence="17">
    <location>
        <begin position="890"/>
        <end position="899"/>
    </location>
</feature>
<keyword evidence="8" id="KW-0863">Zinc-finger</keyword>
<evidence type="ECO:0000256" key="12">
    <source>
        <dbReference type="ARBA" id="ARBA00023125"/>
    </source>
</evidence>
<gene>
    <name evidence="19" type="ORF">H9912_10530</name>
</gene>
<name>A0A9D2R2C8_9FIRM</name>
<evidence type="ECO:0000256" key="17">
    <source>
        <dbReference type="SAM" id="MobiDB-lite"/>
    </source>
</evidence>
<comment type="subcellular location">
    <subcellularLocation>
        <location evidence="1">Cytoplasm</location>
    </subcellularLocation>
</comment>
<comment type="caution">
    <text evidence="19">The sequence shown here is derived from an EMBL/GenBank/DDBJ whole genome shotgun (WGS) entry which is preliminary data.</text>
</comment>
<keyword evidence="4" id="KW-0677">Repeat</keyword>
<dbReference type="InterPro" id="IPR003593">
    <property type="entry name" value="AAA+_ATPase"/>
</dbReference>
<keyword evidence="3" id="KW-0479">Metal-binding</keyword>
<dbReference type="SMART" id="SM00382">
    <property type="entry name" value="AAA"/>
    <property type="match status" value="2"/>
</dbReference>
<reference evidence="19" key="1">
    <citation type="journal article" date="2021" name="PeerJ">
        <title>Extensive microbial diversity within the chicken gut microbiome revealed by metagenomics and culture.</title>
        <authorList>
            <person name="Gilroy R."/>
            <person name="Ravi A."/>
            <person name="Getino M."/>
            <person name="Pursley I."/>
            <person name="Horton D.L."/>
            <person name="Alikhan N.F."/>
            <person name="Baker D."/>
            <person name="Gharbi K."/>
            <person name="Hall N."/>
            <person name="Watson M."/>
            <person name="Adriaenssens E.M."/>
            <person name="Foster-Nyarko E."/>
            <person name="Jarju S."/>
            <person name="Secka A."/>
            <person name="Antonio M."/>
            <person name="Oren A."/>
            <person name="Chaudhuri R.R."/>
            <person name="La Ragione R."/>
            <person name="Hildebrand F."/>
            <person name="Pallen M.J."/>
        </authorList>
    </citation>
    <scope>NUCLEOTIDE SEQUENCE</scope>
    <source>
        <strain evidence="19">ChiHjej8B7-25341</strain>
    </source>
</reference>
<dbReference type="PROSITE" id="PS00211">
    <property type="entry name" value="ABC_TRANSPORTER_1"/>
    <property type="match status" value="1"/>
</dbReference>
<feature type="compositionally biased region" description="Low complexity" evidence="17">
    <location>
        <begin position="706"/>
        <end position="716"/>
    </location>
</feature>